<evidence type="ECO:0000256" key="5">
    <source>
        <dbReference type="ARBA" id="ARBA00023002"/>
    </source>
</evidence>
<keyword evidence="3 7" id="KW-0847">Vitamin C</keyword>
<dbReference type="Gene3D" id="2.60.120.620">
    <property type="entry name" value="q2cbj1_9rhob like domain"/>
    <property type="match status" value="1"/>
</dbReference>
<protein>
    <submittedName>
        <fullName evidence="9">Fe2+-dependent dioxygenase</fullName>
    </submittedName>
</protein>
<dbReference type="Proteomes" id="UP001556220">
    <property type="component" value="Unassembled WGS sequence"/>
</dbReference>
<evidence type="ECO:0000256" key="3">
    <source>
        <dbReference type="ARBA" id="ARBA00022896"/>
    </source>
</evidence>
<evidence type="ECO:0000256" key="1">
    <source>
        <dbReference type="ARBA" id="ARBA00001961"/>
    </source>
</evidence>
<dbReference type="PANTHER" id="PTHR41536:SF1">
    <property type="entry name" value="PKHD-TYPE HYDROXYLASE YBIX"/>
    <property type="match status" value="1"/>
</dbReference>
<feature type="binding site" evidence="7">
    <location>
        <position position="98"/>
    </location>
    <ligand>
        <name>Fe cation</name>
        <dbReference type="ChEBI" id="CHEBI:24875"/>
    </ligand>
</feature>
<dbReference type="SMART" id="SM00702">
    <property type="entry name" value="P4Hc"/>
    <property type="match status" value="1"/>
</dbReference>
<dbReference type="InterPro" id="IPR006620">
    <property type="entry name" value="Pro_4_hyd_alph"/>
</dbReference>
<dbReference type="NCBIfam" id="NF003975">
    <property type="entry name" value="PRK05467.1-4"/>
    <property type="match status" value="1"/>
</dbReference>
<feature type="binding site" evidence="7">
    <location>
        <position position="158"/>
    </location>
    <ligand>
        <name>Fe cation</name>
        <dbReference type="ChEBI" id="CHEBI:24875"/>
    </ligand>
</feature>
<dbReference type="InterPro" id="IPR044862">
    <property type="entry name" value="Pro_4_hyd_alph_FE2OG_OXY"/>
</dbReference>
<evidence type="ECO:0000256" key="4">
    <source>
        <dbReference type="ARBA" id="ARBA00022964"/>
    </source>
</evidence>
<dbReference type="Gene3D" id="4.10.860.20">
    <property type="entry name" value="Rabenosyn, Rab binding domain"/>
    <property type="match status" value="1"/>
</dbReference>
<dbReference type="Pfam" id="PF13640">
    <property type="entry name" value="2OG-FeII_Oxy_3"/>
    <property type="match status" value="1"/>
</dbReference>
<evidence type="ECO:0000256" key="2">
    <source>
        <dbReference type="ARBA" id="ARBA00022723"/>
    </source>
</evidence>
<evidence type="ECO:0000259" key="8">
    <source>
        <dbReference type="PROSITE" id="PS51471"/>
    </source>
</evidence>
<comment type="caution">
    <text evidence="9">The sequence shown here is derived from an EMBL/GenBank/DDBJ whole genome shotgun (WGS) entry which is preliminary data.</text>
</comment>
<dbReference type="PROSITE" id="PS51471">
    <property type="entry name" value="FE2OG_OXY"/>
    <property type="match status" value="1"/>
</dbReference>
<sequence>MIVCVPDVLTAQELGAIRAELQSAPFVDGAGTAGWSARTVKKNQQIDTSSASYARVADIVRTAFRRNGLLQAALLPAANTQPLFNRYAGGMEYGAHVDAPVMGGMGNAVRTDIAITVFLSDPRSYDGGELVTHASGGMEYAFKLEAGAAIAYPANTLHHVGPVTRGVRDAAIIWVQSMVRDPARRELLWDLESAKRDIFGREGKSQAFDTVSRSHANLLRMWADVVG</sequence>
<feature type="domain" description="Fe2OG dioxygenase" evidence="8">
    <location>
        <begin position="78"/>
        <end position="177"/>
    </location>
</feature>
<dbReference type="InterPro" id="IPR005123">
    <property type="entry name" value="Oxoglu/Fe-dep_dioxygenase_dom"/>
</dbReference>
<name>A0ABV3QE81_9GAMM</name>
<dbReference type="RefSeq" id="WP_367854079.1">
    <property type="nucleotide sequence ID" value="NZ_JBFOHK010000002.1"/>
</dbReference>
<comment type="cofactor">
    <cofactor evidence="1 7">
        <name>L-ascorbate</name>
        <dbReference type="ChEBI" id="CHEBI:38290"/>
    </cofactor>
</comment>
<dbReference type="PANTHER" id="PTHR41536">
    <property type="entry name" value="PKHD-TYPE HYDROXYLASE YBIX"/>
    <property type="match status" value="1"/>
</dbReference>
<proteinExistence type="inferred from homology"/>
<reference evidence="9 10" key="1">
    <citation type="submission" date="2024-06" db="EMBL/GenBank/DDBJ databases">
        <authorList>
            <person name="Woo H."/>
        </authorList>
    </citation>
    <scope>NUCLEOTIDE SEQUENCE [LARGE SCALE GENOMIC DNA]</scope>
    <source>
        <strain evidence="9 10">Si-c</strain>
    </source>
</reference>
<dbReference type="InterPro" id="IPR023550">
    <property type="entry name" value="PKHD_hydroxylase"/>
</dbReference>
<keyword evidence="10" id="KW-1185">Reference proteome</keyword>
<dbReference type="HAMAP" id="MF_00657">
    <property type="entry name" value="Hydroxyl_YbiX"/>
    <property type="match status" value="1"/>
</dbReference>
<keyword evidence="5 7" id="KW-0560">Oxidoreductase</keyword>
<dbReference type="EMBL" id="JBFOHK010000002">
    <property type="protein sequence ID" value="MEW9572017.1"/>
    <property type="molecule type" value="Genomic_DNA"/>
</dbReference>
<organism evidence="9 10">
    <name type="scientific">Rhodanobacter lycopersici</name>
    <dbReference type="NCBI Taxonomy" id="3162487"/>
    <lineage>
        <taxon>Bacteria</taxon>
        <taxon>Pseudomonadati</taxon>
        <taxon>Pseudomonadota</taxon>
        <taxon>Gammaproteobacteria</taxon>
        <taxon>Lysobacterales</taxon>
        <taxon>Rhodanobacteraceae</taxon>
        <taxon>Rhodanobacter</taxon>
    </lineage>
</organism>
<dbReference type="NCBIfam" id="NF003974">
    <property type="entry name" value="PRK05467.1-3"/>
    <property type="match status" value="1"/>
</dbReference>
<keyword evidence="6 7" id="KW-0408">Iron</keyword>
<keyword evidence="4 7" id="KW-0223">Dioxygenase</keyword>
<dbReference type="GO" id="GO:0051213">
    <property type="term" value="F:dioxygenase activity"/>
    <property type="evidence" value="ECO:0007669"/>
    <property type="project" value="UniProtKB-KW"/>
</dbReference>
<keyword evidence="2 7" id="KW-0479">Metal-binding</keyword>
<evidence type="ECO:0000313" key="10">
    <source>
        <dbReference type="Proteomes" id="UP001556220"/>
    </source>
</evidence>
<gene>
    <name evidence="9" type="ORF">ABQJ54_09640</name>
</gene>
<evidence type="ECO:0000256" key="7">
    <source>
        <dbReference type="HAMAP-Rule" id="MF_00657"/>
    </source>
</evidence>
<feature type="binding site" evidence="7">
    <location>
        <position position="168"/>
    </location>
    <ligand>
        <name>2-oxoglutarate</name>
        <dbReference type="ChEBI" id="CHEBI:16810"/>
    </ligand>
</feature>
<evidence type="ECO:0000313" key="9">
    <source>
        <dbReference type="EMBL" id="MEW9572017.1"/>
    </source>
</evidence>
<accession>A0ABV3QE81</accession>
<feature type="binding site" evidence="7">
    <location>
        <position position="96"/>
    </location>
    <ligand>
        <name>Fe cation</name>
        <dbReference type="ChEBI" id="CHEBI:24875"/>
    </ligand>
</feature>
<comment type="cofactor">
    <cofactor evidence="7">
        <name>Fe(2+)</name>
        <dbReference type="ChEBI" id="CHEBI:29033"/>
    </cofactor>
    <text evidence="7">Binds 1 Fe(2+) ion per subunit.</text>
</comment>
<evidence type="ECO:0000256" key="6">
    <source>
        <dbReference type="ARBA" id="ARBA00023004"/>
    </source>
</evidence>